<keyword evidence="3" id="KW-0808">Transferase</keyword>
<keyword evidence="4" id="KW-0548">Nucleotidyltransferase</keyword>
<comment type="cofactor">
    <cofactor evidence="1">
        <name>Mg(2+)</name>
        <dbReference type="ChEBI" id="CHEBI:18420"/>
    </cofactor>
</comment>
<evidence type="ECO:0000256" key="9">
    <source>
        <dbReference type="ARBA" id="ARBA00038276"/>
    </source>
</evidence>
<evidence type="ECO:0000256" key="5">
    <source>
        <dbReference type="ARBA" id="ARBA00022723"/>
    </source>
</evidence>
<keyword evidence="6" id="KW-0547">Nucleotide-binding</keyword>
<evidence type="ECO:0000256" key="7">
    <source>
        <dbReference type="ARBA" id="ARBA00022840"/>
    </source>
</evidence>
<evidence type="ECO:0000313" key="11">
    <source>
        <dbReference type="EMBL" id="MDJ1175613.1"/>
    </source>
</evidence>
<feature type="domain" description="Polymerase nucleotidyl transferase" evidence="10">
    <location>
        <begin position="35"/>
        <end position="118"/>
    </location>
</feature>
<dbReference type="EMBL" id="JAQOSO010000085">
    <property type="protein sequence ID" value="MDJ1175613.1"/>
    <property type="molecule type" value="Genomic_DNA"/>
</dbReference>
<dbReference type="InterPro" id="IPR002934">
    <property type="entry name" value="Polymerase_NTP_transf_dom"/>
</dbReference>
<reference evidence="11 12" key="1">
    <citation type="submission" date="2023-01" db="EMBL/GenBank/DDBJ databases">
        <title>Novel diversity within Roseofilum (Cyanobacteria; Desertifilaceae) from marine benthic mats with descriptions of four novel species.</title>
        <authorList>
            <person name="Wang Y."/>
            <person name="Berthold D.E."/>
            <person name="Hu J."/>
            <person name="Lefler F.W."/>
            <person name="Laughinghouse H.D. IV."/>
        </authorList>
    </citation>
    <scope>NUCLEOTIDE SEQUENCE [LARGE SCALE GENOMIC DNA]</scope>
    <source>
        <strain evidence="11 12">BLCC-M114</strain>
    </source>
</reference>
<evidence type="ECO:0000259" key="10">
    <source>
        <dbReference type="Pfam" id="PF01909"/>
    </source>
</evidence>
<dbReference type="SUPFAM" id="SSF81301">
    <property type="entry name" value="Nucleotidyltransferase"/>
    <property type="match status" value="1"/>
</dbReference>
<evidence type="ECO:0000256" key="6">
    <source>
        <dbReference type="ARBA" id="ARBA00022741"/>
    </source>
</evidence>
<keyword evidence="8" id="KW-0460">Magnesium</keyword>
<dbReference type="PANTHER" id="PTHR33571:SF12">
    <property type="entry name" value="BSL3053 PROTEIN"/>
    <property type="match status" value="1"/>
</dbReference>
<evidence type="ECO:0000256" key="3">
    <source>
        <dbReference type="ARBA" id="ARBA00022679"/>
    </source>
</evidence>
<evidence type="ECO:0000313" key="12">
    <source>
        <dbReference type="Proteomes" id="UP001235849"/>
    </source>
</evidence>
<comment type="caution">
    <text evidence="11">The sequence shown here is derived from an EMBL/GenBank/DDBJ whole genome shotgun (WGS) entry which is preliminary data.</text>
</comment>
<name>A0ABT7BBE1_9CYAN</name>
<dbReference type="Pfam" id="PF01909">
    <property type="entry name" value="NTP_transf_2"/>
    <property type="match status" value="1"/>
</dbReference>
<keyword evidence="12" id="KW-1185">Reference proteome</keyword>
<protein>
    <submittedName>
        <fullName evidence="11">Nucleotidyltransferase family protein</fullName>
    </submittedName>
</protein>
<dbReference type="Proteomes" id="UP001235849">
    <property type="component" value="Unassembled WGS sequence"/>
</dbReference>
<evidence type="ECO:0000256" key="8">
    <source>
        <dbReference type="ARBA" id="ARBA00022842"/>
    </source>
</evidence>
<dbReference type="InterPro" id="IPR043519">
    <property type="entry name" value="NT_sf"/>
</dbReference>
<comment type="similarity">
    <text evidence="9">Belongs to the MntA antitoxin family.</text>
</comment>
<organism evidence="11 12">
    <name type="scientific">Roseofilum capinflatum BLCC-M114</name>
    <dbReference type="NCBI Taxonomy" id="3022440"/>
    <lineage>
        <taxon>Bacteria</taxon>
        <taxon>Bacillati</taxon>
        <taxon>Cyanobacteriota</taxon>
        <taxon>Cyanophyceae</taxon>
        <taxon>Desertifilales</taxon>
        <taxon>Desertifilaceae</taxon>
        <taxon>Roseofilum</taxon>
        <taxon>Roseofilum capinflatum</taxon>
    </lineage>
</organism>
<gene>
    <name evidence="11" type="ORF">PMG25_16100</name>
</gene>
<dbReference type="Gene3D" id="3.30.460.10">
    <property type="entry name" value="Beta Polymerase, domain 2"/>
    <property type="match status" value="1"/>
</dbReference>
<dbReference type="CDD" id="cd05403">
    <property type="entry name" value="NT_KNTase_like"/>
    <property type="match status" value="1"/>
</dbReference>
<accession>A0ABT7BBE1</accession>
<evidence type="ECO:0000256" key="1">
    <source>
        <dbReference type="ARBA" id="ARBA00001946"/>
    </source>
</evidence>
<proteinExistence type="inferred from homology"/>
<keyword evidence="5" id="KW-0479">Metal-binding</keyword>
<evidence type="ECO:0000256" key="2">
    <source>
        <dbReference type="ARBA" id="ARBA00022649"/>
    </source>
</evidence>
<dbReference type="InterPro" id="IPR052038">
    <property type="entry name" value="Type-VII_TA_antitoxin"/>
</dbReference>
<dbReference type="PANTHER" id="PTHR33571">
    <property type="entry name" value="SSL8005 PROTEIN"/>
    <property type="match status" value="1"/>
</dbReference>
<keyword evidence="2" id="KW-1277">Toxin-antitoxin system</keyword>
<evidence type="ECO:0000256" key="4">
    <source>
        <dbReference type="ARBA" id="ARBA00022695"/>
    </source>
</evidence>
<keyword evidence="7" id="KW-0067">ATP-binding</keyword>
<sequence>METSTLQGENKLVTVFNPDRIPTAINLPIDEIVDFCDRWQICEFSLFGSVLRDDFRPDSDIDILVDFDPGAKRGLKEAFQMQDELEVLFHRKVDLIPKAAIARSENWLRRKNILESAKTIYATRSRISN</sequence>